<proteinExistence type="predicted"/>
<dbReference type="Pfam" id="PF01569">
    <property type="entry name" value="PAP2"/>
    <property type="match status" value="1"/>
</dbReference>
<dbReference type="PANTHER" id="PTHR14969">
    <property type="entry name" value="SPHINGOSINE-1-PHOSPHATE PHOSPHOHYDROLASE"/>
    <property type="match status" value="1"/>
</dbReference>
<name>A0A8J8BB21_9ACTN</name>
<dbReference type="PANTHER" id="PTHR14969:SF62">
    <property type="entry name" value="DECAPRENYLPHOSPHORYL-5-PHOSPHORIBOSE PHOSPHATASE RV3807C-RELATED"/>
    <property type="match status" value="1"/>
</dbReference>
<evidence type="ECO:0000256" key="6">
    <source>
        <dbReference type="ARBA" id="ARBA00023136"/>
    </source>
</evidence>
<evidence type="ECO:0000313" key="8">
    <source>
        <dbReference type="EMBL" id="MBS2961990.1"/>
    </source>
</evidence>
<evidence type="ECO:0000259" key="7">
    <source>
        <dbReference type="PROSITE" id="PS50146"/>
    </source>
</evidence>
<keyword evidence="5" id="KW-1133">Transmembrane helix</keyword>
<dbReference type="InterPro" id="IPR017438">
    <property type="entry name" value="ATP-NAD_kinase_N"/>
</dbReference>
<evidence type="ECO:0000256" key="2">
    <source>
        <dbReference type="ARBA" id="ARBA00022475"/>
    </source>
</evidence>
<dbReference type="InterPro" id="IPR000326">
    <property type="entry name" value="PAP2/HPO"/>
</dbReference>
<keyword evidence="2" id="KW-1003">Cell membrane</keyword>
<dbReference type="Gene3D" id="1.20.144.10">
    <property type="entry name" value="Phosphatidic acid phosphatase type 2/haloperoxidase"/>
    <property type="match status" value="1"/>
</dbReference>
<organism evidence="8 9">
    <name type="scientific">Actinocrinis puniceicyclus</name>
    <dbReference type="NCBI Taxonomy" id="977794"/>
    <lineage>
        <taxon>Bacteria</taxon>
        <taxon>Bacillati</taxon>
        <taxon>Actinomycetota</taxon>
        <taxon>Actinomycetes</taxon>
        <taxon>Catenulisporales</taxon>
        <taxon>Actinospicaceae</taxon>
        <taxon>Actinocrinis</taxon>
    </lineage>
</organism>
<keyword evidence="3" id="KW-0812">Transmembrane</keyword>
<dbReference type="EMBL" id="JAGSXH010000006">
    <property type="protein sequence ID" value="MBS2961990.1"/>
    <property type="molecule type" value="Genomic_DNA"/>
</dbReference>
<dbReference type="Proteomes" id="UP000677913">
    <property type="component" value="Unassembled WGS sequence"/>
</dbReference>
<evidence type="ECO:0000256" key="1">
    <source>
        <dbReference type="ARBA" id="ARBA00004651"/>
    </source>
</evidence>
<dbReference type="Pfam" id="PF19279">
    <property type="entry name" value="YegS_C"/>
    <property type="match status" value="1"/>
</dbReference>
<dbReference type="Gene3D" id="2.60.200.40">
    <property type="match status" value="1"/>
</dbReference>
<dbReference type="Gene3D" id="3.40.50.10330">
    <property type="entry name" value="Probable inorganic polyphosphate/atp-NAD kinase, domain 1"/>
    <property type="match status" value="1"/>
</dbReference>
<gene>
    <name evidence="8" type="ORF">KGA66_02950</name>
</gene>
<dbReference type="CDD" id="cd01610">
    <property type="entry name" value="PAP2_like"/>
    <property type="match status" value="1"/>
</dbReference>
<comment type="subcellular location">
    <subcellularLocation>
        <location evidence="1">Cell membrane</location>
        <topology evidence="1">Multi-pass membrane protein</topology>
    </subcellularLocation>
</comment>
<dbReference type="AlphaFoldDB" id="A0A8J8BB21"/>
<dbReference type="GO" id="GO:0016787">
    <property type="term" value="F:hydrolase activity"/>
    <property type="evidence" value="ECO:0007669"/>
    <property type="project" value="UniProtKB-KW"/>
</dbReference>
<dbReference type="GO" id="GO:0005886">
    <property type="term" value="C:plasma membrane"/>
    <property type="evidence" value="ECO:0007669"/>
    <property type="project" value="UniProtKB-SubCell"/>
</dbReference>
<dbReference type="SMART" id="SM00046">
    <property type="entry name" value="DAGKc"/>
    <property type="match status" value="1"/>
</dbReference>
<evidence type="ECO:0000256" key="3">
    <source>
        <dbReference type="ARBA" id="ARBA00022692"/>
    </source>
</evidence>
<dbReference type="InterPro" id="IPR045540">
    <property type="entry name" value="YegS/DAGK_C"/>
</dbReference>
<sequence length="469" mass="48894">MGVVTPAKSATLDQILPRLGRAADHSKLWLALSAGMAATPDRGARRASLRALAAVGLASGAANLVGKTLISRQRPALVDIPLIRQLRRMPDSSSFPSGHAASAAAFATGVALESKYPAVPVAALATGVAASRVVTGAHYPTDVVAGAAIGVAAGLLTTHWWPLIEPEPAQAPPAGYEAPALDTGDGLVVVVNTAARAGGEQLAEQIRQLLPEAEVVVAEEGADVPCQLERAAKRAKVLGAAGGDGTINTAVGVALRADVPLLVIPAGTLNHFTRDLGVESLDDAVGALRRGEAVAVDVGTVGERVFVNTFSIGAYVDLVHAREHHERRLGKWPAVLVGAVSVLRDGKPVTCRVDGVERRMWLLFAGNCRYQPAGLAPSRRARLEDGDLDIRIVDAAKPLARARLLAALATGTLATSRVYQYRAATTLRLSGVGRPLRYCVDGEAAGSGTELEVEKRARSLVVYRPARAH</sequence>
<keyword evidence="4" id="KW-0378">Hydrolase</keyword>
<feature type="domain" description="DAGKc" evidence="7">
    <location>
        <begin position="182"/>
        <end position="304"/>
    </location>
</feature>
<dbReference type="InterPro" id="IPR001206">
    <property type="entry name" value="Diacylglycerol_kinase_cat_dom"/>
</dbReference>
<dbReference type="InterPro" id="IPR036938">
    <property type="entry name" value="PAP2/HPO_sf"/>
</dbReference>
<accession>A0A8J8BB21</accession>
<protein>
    <submittedName>
        <fullName evidence="8">Phosphatase PAP2 family protein</fullName>
    </submittedName>
</protein>
<dbReference type="SUPFAM" id="SSF111331">
    <property type="entry name" value="NAD kinase/diacylglycerol kinase-like"/>
    <property type="match status" value="1"/>
</dbReference>
<dbReference type="SUPFAM" id="SSF48317">
    <property type="entry name" value="Acid phosphatase/Vanadium-dependent haloperoxidase"/>
    <property type="match status" value="1"/>
</dbReference>
<dbReference type="RefSeq" id="WP_211464205.1">
    <property type="nucleotide sequence ID" value="NZ_JAGSXH010000006.1"/>
</dbReference>
<comment type="caution">
    <text evidence="8">The sequence shown here is derived from an EMBL/GenBank/DDBJ whole genome shotgun (WGS) entry which is preliminary data.</text>
</comment>
<reference evidence="8" key="1">
    <citation type="submission" date="2021-04" db="EMBL/GenBank/DDBJ databases">
        <title>Genome based classification of Actinospica acidithermotolerans sp. nov., an actinobacterium isolated from an Indonesian hot spring.</title>
        <authorList>
            <person name="Kusuma A.B."/>
            <person name="Putra K.E."/>
            <person name="Nafisah S."/>
            <person name="Loh J."/>
            <person name="Nouioui I."/>
            <person name="Goodfellow M."/>
        </authorList>
    </citation>
    <scope>NUCLEOTIDE SEQUENCE</scope>
    <source>
        <strain evidence="8">DSM 45618</strain>
    </source>
</reference>
<evidence type="ECO:0000256" key="4">
    <source>
        <dbReference type="ARBA" id="ARBA00022801"/>
    </source>
</evidence>
<dbReference type="InterPro" id="IPR016064">
    <property type="entry name" value="NAD/diacylglycerol_kinase_sf"/>
</dbReference>
<dbReference type="Pfam" id="PF00781">
    <property type="entry name" value="DAGK_cat"/>
    <property type="match status" value="1"/>
</dbReference>
<keyword evidence="9" id="KW-1185">Reference proteome</keyword>
<evidence type="ECO:0000313" key="9">
    <source>
        <dbReference type="Proteomes" id="UP000677913"/>
    </source>
</evidence>
<dbReference type="GO" id="GO:0016301">
    <property type="term" value="F:kinase activity"/>
    <property type="evidence" value="ECO:0007669"/>
    <property type="project" value="InterPro"/>
</dbReference>
<keyword evidence="6" id="KW-0472">Membrane</keyword>
<dbReference type="PROSITE" id="PS50146">
    <property type="entry name" value="DAGK"/>
    <property type="match status" value="1"/>
</dbReference>
<dbReference type="SMART" id="SM00014">
    <property type="entry name" value="acidPPc"/>
    <property type="match status" value="1"/>
</dbReference>
<evidence type="ECO:0000256" key="5">
    <source>
        <dbReference type="ARBA" id="ARBA00022989"/>
    </source>
</evidence>